<dbReference type="Gene3D" id="2.10.25.10">
    <property type="entry name" value="Laminin"/>
    <property type="match status" value="1"/>
</dbReference>
<reference evidence="4 5" key="1">
    <citation type="submission" date="2013-11" db="EMBL/GenBank/DDBJ databases">
        <title>Genome sequencing of Stegodyphus mimosarum.</title>
        <authorList>
            <person name="Bechsgaard J."/>
        </authorList>
    </citation>
    <scope>NUCLEOTIDE SEQUENCE [LARGE SCALE GENOMIC DNA]</scope>
</reference>
<proteinExistence type="predicted"/>
<dbReference type="SUPFAM" id="SSF57196">
    <property type="entry name" value="EGF/Laminin"/>
    <property type="match status" value="1"/>
</dbReference>
<accession>A0A087TAZ8</accession>
<dbReference type="Pfam" id="PF00008">
    <property type="entry name" value="EGF"/>
    <property type="match status" value="1"/>
</dbReference>
<comment type="caution">
    <text evidence="1">Lacks conserved residue(s) required for the propagation of feature annotation.</text>
</comment>
<evidence type="ECO:0000259" key="3">
    <source>
        <dbReference type="PROSITE" id="PS50026"/>
    </source>
</evidence>
<evidence type="ECO:0000313" key="5">
    <source>
        <dbReference type="Proteomes" id="UP000054359"/>
    </source>
</evidence>
<feature type="signal peptide" evidence="2">
    <location>
        <begin position="1"/>
        <end position="21"/>
    </location>
</feature>
<feature type="disulfide bond" evidence="1">
    <location>
        <begin position="96"/>
        <end position="105"/>
    </location>
</feature>
<feature type="non-terminal residue" evidence="4">
    <location>
        <position position="121"/>
    </location>
</feature>
<evidence type="ECO:0000313" key="4">
    <source>
        <dbReference type="EMBL" id="KFM62287.1"/>
    </source>
</evidence>
<organism evidence="4 5">
    <name type="scientific">Stegodyphus mimosarum</name>
    <name type="common">African social velvet spider</name>
    <dbReference type="NCBI Taxonomy" id="407821"/>
    <lineage>
        <taxon>Eukaryota</taxon>
        <taxon>Metazoa</taxon>
        <taxon>Ecdysozoa</taxon>
        <taxon>Arthropoda</taxon>
        <taxon>Chelicerata</taxon>
        <taxon>Arachnida</taxon>
        <taxon>Araneae</taxon>
        <taxon>Araneomorphae</taxon>
        <taxon>Entelegynae</taxon>
        <taxon>Eresoidea</taxon>
        <taxon>Eresidae</taxon>
        <taxon>Stegodyphus</taxon>
    </lineage>
</organism>
<keyword evidence="5" id="KW-1185">Reference proteome</keyword>
<evidence type="ECO:0000256" key="1">
    <source>
        <dbReference type="PROSITE-ProRule" id="PRU00076"/>
    </source>
</evidence>
<dbReference type="EMBL" id="KK114371">
    <property type="protein sequence ID" value="KFM62287.1"/>
    <property type="molecule type" value="Genomic_DNA"/>
</dbReference>
<dbReference type="InterPro" id="IPR000742">
    <property type="entry name" value="EGF"/>
</dbReference>
<evidence type="ECO:0000256" key="2">
    <source>
        <dbReference type="SAM" id="SignalP"/>
    </source>
</evidence>
<keyword evidence="1" id="KW-1015">Disulfide bond</keyword>
<feature type="domain" description="EGF-like" evidence="3">
    <location>
        <begin position="65"/>
        <end position="106"/>
    </location>
</feature>
<dbReference type="PROSITE" id="PS50026">
    <property type="entry name" value="EGF_3"/>
    <property type="match status" value="1"/>
</dbReference>
<feature type="chain" id="PRO_5001829475" evidence="2">
    <location>
        <begin position="22"/>
        <end position="121"/>
    </location>
</feature>
<dbReference type="Proteomes" id="UP000054359">
    <property type="component" value="Unassembled WGS sequence"/>
</dbReference>
<dbReference type="STRING" id="407821.A0A087TAZ8"/>
<name>A0A087TAZ8_STEMI</name>
<gene>
    <name evidence="4" type="ORF">X975_17200</name>
</gene>
<dbReference type="PROSITE" id="PS00022">
    <property type="entry name" value="EGF_1"/>
    <property type="match status" value="1"/>
</dbReference>
<dbReference type="AlphaFoldDB" id="A0A087TAZ8"/>
<keyword evidence="1" id="KW-0245">EGF-like domain</keyword>
<protein>
    <submittedName>
        <fullName evidence="4">Protocadherin Fat 1</fullName>
    </submittedName>
</protein>
<sequence>MSPLVFKVICLSIFTFMGVNTIERNAKSKSFDDRNISFPRENCTECFDYLKEINTTLNSAEENQKRDPCDPNPCKNAGKCITFGLGGLDGDYYCDCGHLYSGILCEKDSDPCSSCPCQNGG</sequence>
<keyword evidence="2" id="KW-0732">Signal</keyword>